<evidence type="ECO:0008006" key="4">
    <source>
        <dbReference type="Google" id="ProtNLM"/>
    </source>
</evidence>
<dbReference type="AlphaFoldDB" id="A0AA39L6U8"/>
<evidence type="ECO:0000313" key="3">
    <source>
        <dbReference type="Proteomes" id="UP001175261"/>
    </source>
</evidence>
<dbReference type="InterPro" id="IPR019410">
    <property type="entry name" value="Methyltransf_16"/>
</dbReference>
<dbReference type="PANTHER" id="PTHR14614:SF104">
    <property type="entry name" value="N-METHYLTRANSFERASE, PUTATIVE (AFU_ORTHOLOGUE AFUA_1G17750)-RELATED"/>
    <property type="match status" value="1"/>
</dbReference>
<dbReference type="Proteomes" id="UP001175261">
    <property type="component" value="Unassembled WGS sequence"/>
</dbReference>
<comment type="caution">
    <text evidence="2">The sequence shown here is derived from an EMBL/GenBank/DDBJ whole genome shotgun (WGS) entry which is preliminary data.</text>
</comment>
<evidence type="ECO:0000256" key="1">
    <source>
        <dbReference type="SAM" id="MobiDB-lite"/>
    </source>
</evidence>
<feature type="compositionally biased region" description="Polar residues" evidence="1">
    <location>
        <begin position="1"/>
        <end position="11"/>
    </location>
</feature>
<dbReference type="Pfam" id="PF10294">
    <property type="entry name" value="Methyltransf_16"/>
    <property type="match status" value="1"/>
</dbReference>
<feature type="region of interest" description="Disordered" evidence="1">
    <location>
        <begin position="1"/>
        <end position="20"/>
    </location>
</feature>
<reference evidence="2" key="1">
    <citation type="submission" date="2022-10" db="EMBL/GenBank/DDBJ databases">
        <title>Determination and structural analysis of whole genome sequence of Sarocladium strictum F4-1.</title>
        <authorList>
            <person name="Hu L."/>
            <person name="Jiang Y."/>
        </authorList>
    </citation>
    <scope>NUCLEOTIDE SEQUENCE</scope>
    <source>
        <strain evidence="2">F4-1</strain>
    </source>
</reference>
<dbReference type="Gene3D" id="3.40.50.150">
    <property type="entry name" value="Vaccinia Virus protein VP39"/>
    <property type="match status" value="1"/>
</dbReference>
<dbReference type="EMBL" id="JAPDFR010000005">
    <property type="protein sequence ID" value="KAK0386297.1"/>
    <property type="molecule type" value="Genomic_DNA"/>
</dbReference>
<accession>A0AA39L6U8</accession>
<organism evidence="2 3">
    <name type="scientific">Sarocladium strictum</name>
    <name type="common">Black bundle disease fungus</name>
    <name type="synonym">Acremonium strictum</name>
    <dbReference type="NCBI Taxonomy" id="5046"/>
    <lineage>
        <taxon>Eukaryota</taxon>
        <taxon>Fungi</taxon>
        <taxon>Dikarya</taxon>
        <taxon>Ascomycota</taxon>
        <taxon>Pezizomycotina</taxon>
        <taxon>Sordariomycetes</taxon>
        <taxon>Hypocreomycetidae</taxon>
        <taxon>Hypocreales</taxon>
        <taxon>Sarocladiaceae</taxon>
        <taxon>Sarocladium</taxon>
    </lineage>
</organism>
<dbReference type="GO" id="GO:0008757">
    <property type="term" value="F:S-adenosylmethionine-dependent methyltransferase activity"/>
    <property type="evidence" value="ECO:0007669"/>
    <property type="project" value="UniProtKB-ARBA"/>
</dbReference>
<dbReference type="SUPFAM" id="SSF53335">
    <property type="entry name" value="S-adenosyl-L-methionine-dependent methyltransferases"/>
    <property type="match status" value="2"/>
</dbReference>
<dbReference type="PANTHER" id="PTHR14614">
    <property type="entry name" value="HEPATOCELLULAR CARCINOMA-ASSOCIATED ANTIGEN"/>
    <property type="match status" value="1"/>
</dbReference>
<gene>
    <name evidence="2" type="ORF">NLU13_6134</name>
</gene>
<protein>
    <recommendedName>
        <fullName evidence="4">Nicotinamide N-methyltransferase</fullName>
    </recommendedName>
</protein>
<sequence length="310" mass="34448">MSLTSRITVSNAEEPEHSPEDIFSSSLSIIFPDDVTNQHGVAEQSIRYVSPHLPKPLVLDLAKPVSEEDRYLFGHYLWNASLLLAELIERDSLPLPAADTSANGLGKDANFDVRGLEVMEVGAGTGLPSIMAGLLGARRVVVTDYPAPTIMTTLQASVVKNIRSELAPSPASFTLPEVVVDGHVWGNFSASDPICSNYRQCFDRIFVCDCLWMPEQHANLHRSLSYFLRADSAARAWVIAGFHTGRGKLRGFFDAAALAVEGLEVDTIWERECNGNERAWEWDREEEDKTLRKRWLVVASLKRTDSFLES</sequence>
<evidence type="ECO:0000313" key="2">
    <source>
        <dbReference type="EMBL" id="KAK0386297.1"/>
    </source>
</evidence>
<dbReference type="GO" id="GO:0005737">
    <property type="term" value="C:cytoplasm"/>
    <property type="evidence" value="ECO:0007669"/>
    <property type="project" value="TreeGrafter"/>
</dbReference>
<keyword evidence="3" id="KW-1185">Reference proteome</keyword>
<name>A0AA39L6U8_SARSR</name>
<dbReference type="InterPro" id="IPR029063">
    <property type="entry name" value="SAM-dependent_MTases_sf"/>
</dbReference>
<proteinExistence type="predicted"/>